<dbReference type="Gene3D" id="3.30.70.1230">
    <property type="entry name" value="Nucleotide cyclase"/>
    <property type="match status" value="2"/>
</dbReference>
<feature type="domain" description="HTH luxR-type" evidence="1">
    <location>
        <begin position="1019"/>
        <end position="1084"/>
    </location>
</feature>
<dbReference type="GO" id="GO:0006355">
    <property type="term" value="P:regulation of DNA-templated transcription"/>
    <property type="evidence" value="ECO:0007669"/>
    <property type="project" value="InterPro"/>
</dbReference>
<dbReference type="PROSITE" id="PS00622">
    <property type="entry name" value="HTH_LUXR_1"/>
    <property type="match status" value="1"/>
</dbReference>
<dbReference type="InterPro" id="IPR016032">
    <property type="entry name" value="Sig_transdc_resp-reg_C-effctor"/>
</dbReference>
<dbReference type="Proteomes" id="UP000036334">
    <property type="component" value="Unassembled WGS sequence"/>
</dbReference>
<dbReference type="GO" id="GO:0004016">
    <property type="term" value="F:adenylate cyclase activity"/>
    <property type="evidence" value="ECO:0007669"/>
    <property type="project" value="UniProtKB-ARBA"/>
</dbReference>
<dbReference type="PRINTS" id="PR00364">
    <property type="entry name" value="DISEASERSIST"/>
</dbReference>
<dbReference type="GO" id="GO:0009190">
    <property type="term" value="P:cyclic nucleotide biosynthetic process"/>
    <property type="evidence" value="ECO:0007669"/>
    <property type="project" value="InterPro"/>
</dbReference>
<dbReference type="InterPro" id="IPR011990">
    <property type="entry name" value="TPR-like_helical_dom_sf"/>
</dbReference>
<dbReference type="InterPro" id="IPR001054">
    <property type="entry name" value="A/G_cyclase"/>
</dbReference>
<dbReference type="PATRIC" id="fig|29311.18.peg.3104"/>
<protein>
    <recommendedName>
        <fullName evidence="5">Transcriptional regulator</fullName>
    </recommendedName>
</protein>
<reference evidence="3 4" key="1">
    <citation type="submission" date="2015-05" db="EMBL/GenBank/DDBJ databases">
        <title>Genome sequence of Mycobacterium haemophilum.</title>
        <authorList>
            <person name="Greninger A.L."/>
            <person name="Cunningham G."/>
            <person name="Miller S."/>
        </authorList>
    </citation>
    <scope>NUCLEOTIDE SEQUENCE [LARGE SCALE GENOMIC DNA]</scope>
    <source>
        <strain evidence="4">UC1</strain>
    </source>
</reference>
<name>A0A0I9U7X6_9MYCO</name>
<dbReference type="Gene3D" id="1.25.40.10">
    <property type="entry name" value="Tetratricopeptide repeat domain"/>
    <property type="match status" value="1"/>
</dbReference>
<dbReference type="AlphaFoldDB" id="A0A0I9U7X6"/>
<evidence type="ECO:0000313" key="4">
    <source>
        <dbReference type="Proteomes" id="UP000036334"/>
    </source>
</evidence>
<keyword evidence="4" id="KW-1185">Reference proteome</keyword>
<dbReference type="CDD" id="cd07302">
    <property type="entry name" value="CHD"/>
    <property type="match status" value="1"/>
</dbReference>
<feature type="domain" description="Guanylate cyclase" evidence="2">
    <location>
        <begin position="11"/>
        <end position="118"/>
    </location>
</feature>
<dbReference type="EMBL" id="LDPR01000031">
    <property type="protein sequence ID" value="KLO34204.1"/>
    <property type="molecule type" value="Genomic_DNA"/>
</dbReference>
<dbReference type="GO" id="GO:0016887">
    <property type="term" value="F:ATP hydrolysis activity"/>
    <property type="evidence" value="ECO:0007669"/>
    <property type="project" value="InterPro"/>
</dbReference>
<dbReference type="Gene3D" id="3.40.50.300">
    <property type="entry name" value="P-loop containing nucleotide triphosphate hydrolases"/>
    <property type="match status" value="1"/>
</dbReference>
<dbReference type="InterPro" id="IPR058852">
    <property type="entry name" value="HTH_77"/>
</dbReference>
<dbReference type="InterPro" id="IPR049945">
    <property type="entry name" value="AAA_22"/>
</dbReference>
<dbReference type="PRINTS" id="PR00038">
    <property type="entry name" value="HTHLUXR"/>
</dbReference>
<dbReference type="InterPro" id="IPR029787">
    <property type="entry name" value="Nucleotide_cyclase"/>
</dbReference>
<dbReference type="SUPFAM" id="SSF55073">
    <property type="entry name" value="Nucleotide cyclase"/>
    <property type="match status" value="1"/>
</dbReference>
<dbReference type="Pfam" id="PF13401">
    <property type="entry name" value="AAA_22"/>
    <property type="match status" value="1"/>
</dbReference>
<dbReference type="SUPFAM" id="SSF48452">
    <property type="entry name" value="TPR-like"/>
    <property type="match status" value="1"/>
</dbReference>
<evidence type="ECO:0000259" key="1">
    <source>
        <dbReference type="PROSITE" id="PS50043"/>
    </source>
</evidence>
<dbReference type="PANTHER" id="PTHR47691">
    <property type="entry name" value="REGULATOR-RELATED"/>
    <property type="match status" value="1"/>
</dbReference>
<dbReference type="GO" id="GO:0035556">
    <property type="term" value="P:intracellular signal transduction"/>
    <property type="evidence" value="ECO:0007669"/>
    <property type="project" value="InterPro"/>
</dbReference>
<dbReference type="InterPro" id="IPR027417">
    <property type="entry name" value="P-loop_NTPase"/>
</dbReference>
<dbReference type="InterPro" id="IPR000792">
    <property type="entry name" value="Tscrpt_reg_LuxR_C"/>
</dbReference>
<dbReference type="Pfam" id="PF25872">
    <property type="entry name" value="HTH_77"/>
    <property type="match status" value="1"/>
</dbReference>
<dbReference type="OrthoDB" id="4624147at2"/>
<dbReference type="Gene3D" id="1.10.10.10">
    <property type="entry name" value="Winged helix-like DNA-binding domain superfamily/Winged helix DNA-binding domain"/>
    <property type="match status" value="1"/>
</dbReference>
<dbReference type="InterPro" id="IPR036388">
    <property type="entry name" value="WH-like_DNA-bd_sf"/>
</dbReference>
<sequence length="1088" mass="116443">MQGSLPTGTVTLLSADVEGSARLWHDQPGAMTTAIARLDRLVSAVVGRHRGVRPVERGEGDGFVIAFSRASDALKCALELQRASLPVRLRIGVHTGEVQLRDEGNYIGPTVNRVARLRDLAYGGQTVLSGTAHDLVADQLPADVWLSDLGIHRLRDLPRPERVVQLCHPDLRVEFPPLRSGGAAARRRLPVQLTSFVGRSDQLREIRRLVSDNQLVTLTGAGGAGKTRLAVQVAALLATEFDAGAWFVDLAPVTDPDNVVLAVAAALDVPEQPGRASLDTVTGFLGEQQLLLLLDNCEHLLAGAAAAIMSLLSACPHLTILATSREPLGVAGEVTWRVPSLSLADDAVELFIARARQLQPDLTLADNDHVLVADICRSLDGMPLAIELAAARLRSMSLAEIADSLNDRFRLLTSAASASAHRQQTLAASVEWSYALLTDAQRLVFRRLAVFRGGFDFDAAQAVAGGDGAVGASVLDNVTALIDKSLVIAETSNRRTRYRLLETMRQYAEEKLAESGETDIVRVWHRDHYTAVAALLDDPVRGADHRLIDRIETDFNNIRAAFQWSRDNADIDKALTLASSLQPLWLGRGRLQEGLGWFRAALPEDEAASRALTPAVRARALAEMALLNVWLGAVDTGEQVQQALEIAREVDDPLLLTRVLTACGAVHGYDLEAAQPYFGEALGIARDIGDKRRLVQILGWQAYGAFVAGDPTAIRDAAEEGRDLAESINDRVGLSQFRWLLALAQMISGDLDAAIAQFRTLAAEAEMAREFMWRTVNLISLARGLAYQGDAKAAVGTAKTALEATAQVGAWYRGLAYAALATAAISAGDVALAESAISVGLPAIDAQPQLAARISDYAAEAALASGDLKKAARCADAAVSSTTGWHRSKALTTRARIAMAHGGYAQAERDVYGALTDSANVQAYLGVPDTLECLAVLAGDTGAGAQSARLFGAADAIRQASGESRFPHYEADYRGALAKVRDMLGPQDFDSAWSEGAALSAAEAVAYAQRGRGERKRRLSYGWESLTPAEHEVAMLVGEGLPNKDIAARLCVSPKTVATHLTHIYSKVGLRNRVQLAQEASRWGAGAH</sequence>
<dbReference type="GO" id="GO:0003677">
    <property type="term" value="F:DNA binding"/>
    <property type="evidence" value="ECO:0007669"/>
    <property type="project" value="InterPro"/>
</dbReference>
<dbReference type="PROSITE" id="PS50043">
    <property type="entry name" value="HTH_LUXR_2"/>
    <property type="match status" value="1"/>
</dbReference>
<evidence type="ECO:0008006" key="5">
    <source>
        <dbReference type="Google" id="ProtNLM"/>
    </source>
</evidence>
<organism evidence="3 4">
    <name type="scientific">Mycobacterium haemophilum</name>
    <dbReference type="NCBI Taxonomy" id="29311"/>
    <lineage>
        <taxon>Bacteria</taxon>
        <taxon>Bacillati</taxon>
        <taxon>Actinomycetota</taxon>
        <taxon>Actinomycetes</taxon>
        <taxon>Mycobacteriales</taxon>
        <taxon>Mycobacteriaceae</taxon>
        <taxon>Mycobacterium</taxon>
    </lineage>
</organism>
<dbReference type="PANTHER" id="PTHR47691:SF3">
    <property type="entry name" value="HTH-TYPE TRANSCRIPTIONAL REGULATOR RV0890C-RELATED"/>
    <property type="match status" value="1"/>
</dbReference>
<accession>A0A0I9U7X6</accession>
<dbReference type="Pfam" id="PF00196">
    <property type="entry name" value="GerE"/>
    <property type="match status" value="1"/>
</dbReference>
<comment type="caution">
    <text evidence="3">The sequence shown here is derived from an EMBL/GenBank/DDBJ whole genome shotgun (WGS) entry which is preliminary data.</text>
</comment>
<evidence type="ECO:0000259" key="2">
    <source>
        <dbReference type="PROSITE" id="PS50125"/>
    </source>
</evidence>
<dbReference type="CDD" id="cd06170">
    <property type="entry name" value="LuxR_C_like"/>
    <property type="match status" value="1"/>
</dbReference>
<evidence type="ECO:0000313" key="3">
    <source>
        <dbReference type="EMBL" id="KLO34204.1"/>
    </source>
</evidence>
<dbReference type="SMART" id="SM00421">
    <property type="entry name" value="HTH_LUXR"/>
    <property type="match status" value="1"/>
</dbReference>
<dbReference type="SUPFAM" id="SSF46894">
    <property type="entry name" value="C-terminal effector domain of the bipartite response regulators"/>
    <property type="match status" value="1"/>
</dbReference>
<gene>
    <name evidence="3" type="ORF">ABH38_19595</name>
</gene>
<dbReference type="SUPFAM" id="SSF52540">
    <property type="entry name" value="P-loop containing nucleoside triphosphate hydrolases"/>
    <property type="match status" value="1"/>
</dbReference>
<dbReference type="PROSITE" id="PS50125">
    <property type="entry name" value="GUANYLATE_CYCLASE_2"/>
    <property type="match status" value="1"/>
</dbReference>
<proteinExistence type="predicted"/>